<reference evidence="2" key="1">
    <citation type="journal article" date="2018" name="DNA Res.">
        <title>Multiple hybrid de novo genome assembly of finger millet, an orphan allotetraploid crop.</title>
        <authorList>
            <person name="Hatakeyama M."/>
            <person name="Aluri S."/>
            <person name="Balachadran M.T."/>
            <person name="Sivarajan S.R."/>
            <person name="Patrignani A."/>
            <person name="Gruter S."/>
            <person name="Poveda L."/>
            <person name="Shimizu-Inatsugi R."/>
            <person name="Baeten J."/>
            <person name="Francoijs K.J."/>
            <person name="Nataraja K.N."/>
            <person name="Reddy Y.A.N."/>
            <person name="Phadnis S."/>
            <person name="Ravikumar R.L."/>
            <person name="Schlapbach R."/>
            <person name="Sreeman S.M."/>
            <person name="Shimizu K.K."/>
        </authorList>
    </citation>
    <scope>NUCLEOTIDE SEQUENCE</scope>
</reference>
<accession>A0AAV5EQN3</accession>
<gene>
    <name evidence="2" type="primary">gb12486</name>
    <name evidence="2" type="ORF">PR202_gb12486</name>
</gene>
<dbReference type="AlphaFoldDB" id="A0AAV5EQN3"/>
<proteinExistence type="predicted"/>
<evidence type="ECO:0000256" key="1">
    <source>
        <dbReference type="SAM" id="MobiDB-lite"/>
    </source>
</evidence>
<name>A0AAV5EQN3_ELECO</name>
<evidence type="ECO:0000313" key="2">
    <source>
        <dbReference type="EMBL" id="GJN24728.1"/>
    </source>
</evidence>
<feature type="region of interest" description="Disordered" evidence="1">
    <location>
        <begin position="35"/>
        <end position="54"/>
    </location>
</feature>
<protein>
    <submittedName>
        <fullName evidence="2">Uncharacterized protein</fullName>
    </submittedName>
</protein>
<reference evidence="2" key="2">
    <citation type="submission" date="2021-12" db="EMBL/GenBank/DDBJ databases">
        <title>Resequencing data analysis of finger millet.</title>
        <authorList>
            <person name="Hatakeyama M."/>
            <person name="Aluri S."/>
            <person name="Balachadran M.T."/>
            <person name="Sivarajan S.R."/>
            <person name="Poveda L."/>
            <person name="Shimizu-Inatsugi R."/>
            <person name="Schlapbach R."/>
            <person name="Sreeman S.M."/>
            <person name="Shimizu K.K."/>
        </authorList>
    </citation>
    <scope>NUCLEOTIDE SEQUENCE</scope>
</reference>
<evidence type="ECO:0000313" key="3">
    <source>
        <dbReference type="Proteomes" id="UP001054889"/>
    </source>
</evidence>
<feature type="compositionally biased region" description="Basic and acidic residues" evidence="1">
    <location>
        <begin position="94"/>
        <end position="104"/>
    </location>
</feature>
<organism evidence="2 3">
    <name type="scientific">Eleusine coracana subsp. coracana</name>
    <dbReference type="NCBI Taxonomy" id="191504"/>
    <lineage>
        <taxon>Eukaryota</taxon>
        <taxon>Viridiplantae</taxon>
        <taxon>Streptophyta</taxon>
        <taxon>Embryophyta</taxon>
        <taxon>Tracheophyta</taxon>
        <taxon>Spermatophyta</taxon>
        <taxon>Magnoliopsida</taxon>
        <taxon>Liliopsida</taxon>
        <taxon>Poales</taxon>
        <taxon>Poaceae</taxon>
        <taxon>PACMAD clade</taxon>
        <taxon>Chloridoideae</taxon>
        <taxon>Cynodonteae</taxon>
        <taxon>Eleusininae</taxon>
        <taxon>Eleusine</taxon>
    </lineage>
</organism>
<dbReference type="Proteomes" id="UP001054889">
    <property type="component" value="Unassembled WGS sequence"/>
</dbReference>
<feature type="region of interest" description="Disordered" evidence="1">
    <location>
        <begin position="94"/>
        <end position="120"/>
    </location>
</feature>
<keyword evidence="3" id="KW-1185">Reference proteome</keyword>
<dbReference type="EMBL" id="BQKI01000077">
    <property type="protein sequence ID" value="GJN24728.1"/>
    <property type="molecule type" value="Genomic_DNA"/>
</dbReference>
<sequence length="120" mass="12727">MVNFWGAHGEGVPVVPATQNGGPTAAAHLSTSSFLLVPTPSHSPRPSTPRTRRAHPFTLSLSRCFIRARGASGRAALTVSLPSAFVSVPVVASCRKERKEEERTNQPPETTDAAGEPPME</sequence>
<comment type="caution">
    <text evidence="2">The sequence shown here is derived from an EMBL/GenBank/DDBJ whole genome shotgun (WGS) entry which is preliminary data.</text>
</comment>